<reference evidence="2" key="1">
    <citation type="submission" date="2020-10" db="EMBL/GenBank/DDBJ databases">
        <authorList>
            <person name="Han B."/>
            <person name="Lu T."/>
            <person name="Zhao Q."/>
            <person name="Huang X."/>
            <person name="Zhao Y."/>
        </authorList>
    </citation>
    <scope>NUCLEOTIDE SEQUENCE</scope>
</reference>
<organism evidence="2 3">
    <name type="scientific">Miscanthus lutarioriparius</name>
    <dbReference type="NCBI Taxonomy" id="422564"/>
    <lineage>
        <taxon>Eukaryota</taxon>
        <taxon>Viridiplantae</taxon>
        <taxon>Streptophyta</taxon>
        <taxon>Embryophyta</taxon>
        <taxon>Tracheophyta</taxon>
        <taxon>Spermatophyta</taxon>
        <taxon>Magnoliopsida</taxon>
        <taxon>Liliopsida</taxon>
        <taxon>Poales</taxon>
        <taxon>Poaceae</taxon>
        <taxon>PACMAD clade</taxon>
        <taxon>Panicoideae</taxon>
        <taxon>Andropogonodae</taxon>
        <taxon>Andropogoneae</taxon>
        <taxon>Saccharinae</taxon>
        <taxon>Miscanthus</taxon>
    </lineage>
</organism>
<gene>
    <name evidence="2" type="ORF">NCGR_LOCUS14007</name>
</gene>
<evidence type="ECO:0000313" key="2">
    <source>
        <dbReference type="EMBL" id="CAD6220542.1"/>
    </source>
</evidence>
<comment type="caution">
    <text evidence="2">The sequence shown here is derived from an EMBL/GenBank/DDBJ whole genome shotgun (WGS) entry which is preliminary data.</text>
</comment>
<dbReference type="AlphaFoldDB" id="A0A811N9T6"/>
<evidence type="ECO:0000256" key="1">
    <source>
        <dbReference type="SAM" id="MobiDB-lite"/>
    </source>
</evidence>
<dbReference type="InterPro" id="IPR012871">
    <property type="entry name" value="DUF1668_ORYSA"/>
</dbReference>
<sequence length="172" mass="18925">MTANQATSSPRKADGIADGPEDMAVDHKVTSSPVKNHIDLNIQPDRDDEQSPKSGAAASGLSDMLMDHHKPMSLVAWPYHTPKEWMAVNVKLLSLGSGKFAVAKVFRGVSNTEETGLFSERDTVQVEVVILSGVELEFRGKDNNDDLQGFKLFQHKYICYTCANSTAIRYVL</sequence>
<feature type="region of interest" description="Disordered" evidence="1">
    <location>
        <begin position="1"/>
        <end position="59"/>
    </location>
</feature>
<dbReference type="Pfam" id="PF07893">
    <property type="entry name" value="DUF1668"/>
    <property type="match status" value="1"/>
</dbReference>
<evidence type="ECO:0000313" key="3">
    <source>
        <dbReference type="Proteomes" id="UP000604825"/>
    </source>
</evidence>
<keyword evidence="3" id="KW-1185">Reference proteome</keyword>
<protein>
    <submittedName>
        <fullName evidence="2">Uncharacterized protein</fullName>
    </submittedName>
</protein>
<feature type="compositionally biased region" description="Polar residues" evidence="1">
    <location>
        <begin position="1"/>
        <end position="10"/>
    </location>
</feature>
<accession>A0A811N9T6</accession>
<dbReference type="Proteomes" id="UP000604825">
    <property type="component" value="Unassembled WGS sequence"/>
</dbReference>
<proteinExistence type="predicted"/>
<dbReference type="EMBL" id="CAJGYO010000003">
    <property type="protein sequence ID" value="CAD6220542.1"/>
    <property type="molecule type" value="Genomic_DNA"/>
</dbReference>
<name>A0A811N9T6_9POAL</name>